<dbReference type="InterPro" id="IPR005122">
    <property type="entry name" value="Uracil-DNA_glycosylase-like"/>
</dbReference>
<dbReference type="AlphaFoldDB" id="A0A364Y1K4"/>
<evidence type="ECO:0000313" key="2">
    <source>
        <dbReference type="EMBL" id="RAW00721.1"/>
    </source>
</evidence>
<dbReference type="SUPFAM" id="SSF52141">
    <property type="entry name" value="Uracil-DNA glycosylase-like"/>
    <property type="match status" value="1"/>
</dbReference>
<sequence>MFSDDILKFYKSLEITEPLPAELDVMNPYQDDTAWYLSSAFYKKFYADTNRRRLIVGINPGRFGGGITGVPFTDPVKLAVECGIPNDLKKKVELSADYIYAMINAYGGPAKFYADFYISAISPLGFTREDKNLNYYDMPELQRAIEPFVIRCFEQQLTFNIDTRVCFCLGEGKNFHYLSALNTKHKFFKSVVPLAHPRFIMQYKRKMVATYIQSYLKVLQADY</sequence>
<dbReference type="Pfam" id="PF03167">
    <property type="entry name" value="UDG"/>
    <property type="match status" value="1"/>
</dbReference>
<dbReference type="InterPro" id="IPR036895">
    <property type="entry name" value="Uracil-DNA_glycosylase-like_sf"/>
</dbReference>
<dbReference type="CDD" id="cd19375">
    <property type="entry name" value="UDG-F3-like_SMUG2"/>
    <property type="match status" value="1"/>
</dbReference>
<organism evidence="2 3">
    <name type="scientific">Pseudochryseolinea flava</name>
    <dbReference type="NCBI Taxonomy" id="2059302"/>
    <lineage>
        <taxon>Bacteria</taxon>
        <taxon>Pseudomonadati</taxon>
        <taxon>Bacteroidota</taxon>
        <taxon>Cytophagia</taxon>
        <taxon>Cytophagales</taxon>
        <taxon>Fulvivirgaceae</taxon>
        <taxon>Pseudochryseolinea</taxon>
    </lineage>
</organism>
<evidence type="ECO:0000313" key="3">
    <source>
        <dbReference type="Proteomes" id="UP000251889"/>
    </source>
</evidence>
<evidence type="ECO:0000259" key="1">
    <source>
        <dbReference type="Pfam" id="PF03167"/>
    </source>
</evidence>
<accession>A0A364Y1K4</accession>
<protein>
    <submittedName>
        <fullName evidence="2">DUF4918 domain-containing protein</fullName>
    </submittedName>
</protein>
<proteinExistence type="predicted"/>
<dbReference type="OrthoDB" id="7107805at2"/>
<dbReference type="Proteomes" id="UP000251889">
    <property type="component" value="Unassembled WGS sequence"/>
</dbReference>
<gene>
    <name evidence="2" type="ORF">DQQ10_14165</name>
</gene>
<comment type="caution">
    <text evidence="2">The sequence shown here is derived from an EMBL/GenBank/DDBJ whole genome shotgun (WGS) entry which is preliminary data.</text>
</comment>
<dbReference type="EMBL" id="QMFY01000006">
    <property type="protein sequence ID" value="RAW00721.1"/>
    <property type="molecule type" value="Genomic_DNA"/>
</dbReference>
<name>A0A364Y1K4_9BACT</name>
<dbReference type="RefSeq" id="WP_112747522.1">
    <property type="nucleotide sequence ID" value="NZ_QMFY01000006.1"/>
</dbReference>
<keyword evidence="3" id="KW-1185">Reference proteome</keyword>
<feature type="domain" description="Uracil-DNA glycosylase-like" evidence="1">
    <location>
        <begin position="46"/>
        <end position="219"/>
    </location>
</feature>
<dbReference type="InterPro" id="IPR032579">
    <property type="entry name" value="Phe_SMUG2-like"/>
</dbReference>
<dbReference type="Gene3D" id="3.40.470.10">
    <property type="entry name" value="Uracil-DNA glycosylase-like domain"/>
    <property type="match status" value="1"/>
</dbReference>
<reference evidence="2 3" key="1">
    <citation type="submission" date="2018-06" db="EMBL/GenBank/DDBJ databases">
        <title>Chryseolinea flavus sp. nov., a member of the phylum Bacteroidetes isolated from soil.</title>
        <authorList>
            <person name="Li Y."/>
            <person name="Wang J."/>
        </authorList>
    </citation>
    <scope>NUCLEOTIDE SEQUENCE [LARGE SCALE GENOMIC DNA]</scope>
    <source>
        <strain evidence="2 3">SDU1-6</strain>
    </source>
</reference>